<protein>
    <submittedName>
        <fullName evidence="9">Aminopeptidase</fullName>
        <ecNumber evidence="9">3.4.11.-</ecNumber>
    </submittedName>
</protein>
<dbReference type="EC" id="3.4.11.-" evidence="9"/>
<dbReference type="InterPro" id="IPR045175">
    <property type="entry name" value="M28_fam"/>
</dbReference>
<name>A0A845V8K9_9GAMM</name>
<evidence type="ECO:0000256" key="1">
    <source>
        <dbReference type="ARBA" id="ARBA00022438"/>
    </source>
</evidence>
<dbReference type="RefSeq" id="WP_164211894.1">
    <property type="nucleotide sequence ID" value="NZ_JAAGSC010000043.1"/>
</dbReference>
<evidence type="ECO:0000313" key="9">
    <source>
        <dbReference type="EMBL" id="NDY96501.1"/>
    </source>
</evidence>
<evidence type="ECO:0000256" key="5">
    <source>
        <dbReference type="ARBA" id="ARBA00022801"/>
    </source>
</evidence>
<dbReference type="AlphaFoldDB" id="A0A845V8K9"/>
<evidence type="ECO:0000256" key="4">
    <source>
        <dbReference type="ARBA" id="ARBA00022729"/>
    </source>
</evidence>
<dbReference type="PANTHER" id="PTHR12147">
    <property type="entry name" value="METALLOPEPTIDASE M28 FAMILY MEMBER"/>
    <property type="match status" value="1"/>
</dbReference>
<feature type="chain" id="PRO_5033029184" evidence="7">
    <location>
        <begin position="23"/>
        <end position="350"/>
    </location>
</feature>
<dbReference type="InterPro" id="IPR007484">
    <property type="entry name" value="Peptidase_M28"/>
</dbReference>
<keyword evidence="1 9" id="KW-0031">Aminopeptidase</keyword>
<dbReference type="EMBL" id="JAAGSC010000043">
    <property type="protein sequence ID" value="NDY96501.1"/>
    <property type="molecule type" value="Genomic_DNA"/>
</dbReference>
<dbReference type="GO" id="GO:0008235">
    <property type="term" value="F:metalloexopeptidase activity"/>
    <property type="evidence" value="ECO:0007669"/>
    <property type="project" value="InterPro"/>
</dbReference>
<feature type="domain" description="Peptidase M28" evidence="8">
    <location>
        <begin position="96"/>
        <end position="313"/>
    </location>
</feature>
<dbReference type="Proteomes" id="UP000484885">
    <property type="component" value="Unassembled WGS sequence"/>
</dbReference>
<dbReference type="Pfam" id="PF04389">
    <property type="entry name" value="Peptidase_M28"/>
    <property type="match status" value="1"/>
</dbReference>
<organism evidence="9 10">
    <name type="scientific">Wenzhouxiangella limi</name>
    <dbReference type="NCBI Taxonomy" id="2707351"/>
    <lineage>
        <taxon>Bacteria</taxon>
        <taxon>Pseudomonadati</taxon>
        <taxon>Pseudomonadota</taxon>
        <taxon>Gammaproteobacteria</taxon>
        <taxon>Chromatiales</taxon>
        <taxon>Wenzhouxiangellaceae</taxon>
        <taxon>Wenzhouxiangella</taxon>
    </lineage>
</organism>
<proteinExistence type="predicted"/>
<comment type="caution">
    <text evidence="9">The sequence shown here is derived from an EMBL/GenBank/DDBJ whole genome shotgun (WGS) entry which is preliminary data.</text>
</comment>
<dbReference type="GO" id="GO:0004177">
    <property type="term" value="F:aminopeptidase activity"/>
    <property type="evidence" value="ECO:0007669"/>
    <property type="project" value="UniProtKB-KW"/>
</dbReference>
<dbReference type="GO" id="GO:0006508">
    <property type="term" value="P:proteolysis"/>
    <property type="evidence" value="ECO:0007669"/>
    <property type="project" value="UniProtKB-KW"/>
</dbReference>
<dbReference type="PANTHER" id="PTHR12147:SF56">
    <property type="entry name" value="AMINOPEPTIDASE YDR415C-RELATED"/>
    <property type="match status" value="1"/>
</dbReference>
<evidence type="ECO:0000256" key="2">
    <source>
        <dbReference type="ARBA" id="ARBA00022670"/>
    </source>
</evidence>
<keyword evidence="10" id="KW-1185">Reference proteome</keyword>
<gene>
    <name evidence="9" type="ORF">G3I74_12240</name>
</gene>
<dbReference type="NCBIfam" id="NF007568">
    <property type="entry name" value="PRK10199.1"/>
    <property type="match status" value="1"/>
</dbReference>
<keyword evidence="3" id="KW-0479">Metal-binding</keyword>
<evidence type="ECO:0000313" key="10">
    <source>
        <dbReference type="Proteomes" id="UP000484885"/>
    </source>
</evidence>
<accession>A0A845V8K9</accession>
<keyword evidence="6" id="KW-0862">Zinc</keyword>
<dbReference type="Gene3D" id="3.40.630.10">
    <property type="entry name" value="Zn peptidases"/>
    <property type="match status" value="1"/>
</dbReference>
<dbReference type="SUPFAM" id="SSF53187">
    <property type="entry name" value="Zn-dependent exopeptidases"/>
    <property type="match status" value="1"/>
</dbReference>
<sequence length="350" mass="37360">MRSPVAPLAVFLVLVLPLTALAEPHGALAEREMRALAEQFPGRMAGSERERAAAEYLAGRLADFGYEPVLRAFPVTYSFHPLGGGDAREREAVSHNVVAEVAGRSERLIIVGAHYDTAVARNAGQAEAGIGGPALEGVDDNASGTGALLELARRLADAEPEHGIRFIFFGAEEVGLLGARHAVAEMDEQERERVVLMINIDSIITGDRLYVHAGPSTIDSHPIAASTRDEALGIAAGLGIELRTNPGRNADYPEGTGCCSDQAAFDEAGIPVINLEATNWNLGDLDGYQQTEISDAFPAGETWHKARLDRLNYLQTHLPEGRLGQRPAEVVAILLPLIEQLSGLPAADQD</sequence>
<evidence type="ECO:0000259" key="8">
    <source>
        <dbReference type="Pfam" id="PF04389"/>
    </source>
</evidence>
<keyword evidence="2" id="KW-0645">Protease</keyword>
<feature type="signal peptide" evidence="7">
    <location>
        <begin position="1"/>
        <end position="22"/>
    </location>
</feature>
<evidence type="ECO:0000256" key="3">
    <source>
        <dbReference type="ARBA" id="ARBA00022723"/>
    </source>
</evidence>
<dbReference type="GO" id="GO:0046872">
    <property type="term" value="F:metal ion binding"/>
    <property type="evidence" value="ECO:0007669"/>
    <property type="project" value="UniProtKB-KW"/>
</dbReference>
<evidence type="ECO:0000256" key="7">
    <source>
        <dbReference type="SAM" id="SignalP"/>
    </source>
</evidence>
<keyword evidence="5 9" id="KW-0378">Hydrolase</keyword>
<reference evidence="9 10" key="1">
    <citation type="submission" date="2020-02" db="EMBL/GenBank/DDBJ databases">
        <authorList>
            <person name="Zhang X.-Y."/>
        </authorList>
    </citation>
    <scope>NUCLEOTIDE SEQUENCE [LARGE SCALE GENOMIC DNA]</scope>
    <source>
        <strain evidence="9 10">C33</strain>
    </source>
</reference>
<keyword evidence="4 7" id="KW-0732">Signal</keyword>
<evidence type="ECO:0000256" key="6">
    <source>
        <dbReference type="ARBA" id="ARBA00022833"/>
    </source>
</evidence>